<evidence type="ECO:0000256" key="14">
    <source>
        <dbReference type="ARBA" id="ARBA00081560"/>
    </source>
</evidence>
<comment type="similarity">
    <text evidence="2 15">Belongs to the MurCDEF family. MurE subfamily.</text>
</comment>
<keyword evidence="5 15" id="KW-0573">Peptidoglycan synthesis</keyword>
<keyword evidence="15" id="KW-0436">Ligase</keyword>
<dbReference type="InterPro" id="IPR000713">
    <property type="entry name" value="Mur_ligase_N"/>
</dbReference>
<dbReference type="PANTHER" id="PTHR23135">
    <property type="entry name" value="MUR LIGASE FAMILY MEMBER"/>
    <property type="match status" value="1"/>
</dbReference>
<dbReference type="Pfam" id="PF01225">
    <property type="entry name" value="Mur_ligase"/>
    <property type="match status" value="1"/>
</dbReference>
<dbReference type="UniPathway" id="UPA00219"/>
<organism evidence="20 21">
    <name type="scientific">Desulforudis audaxviator (strain MP104C)</name>
    <dbReference type="NCBI Taxonomy" id="477974"/>
    <lineage>
        <taxon>Bacteria</taxon>
        <taxon>Bacillati</taxon>
        <taxon>Bacillota</taxon>
        <taxon>Clostridia</taxon>
        <taxon>Thermoanaerobacterales</taxon>
        <taxon>Candidatus Desulforudaceae</taxon>
        <taxon>Candidatus Desulforudis</taxon>
    </lineage>
</organism>
<evidence type="ECO:0000256" key="7">
    <source>
        <dbReference type="ARBA" id="ARBA00023316"/>
    </source>
</evidence>
<dbReference type="SUPFAM" id="SSF63418">
    <property type="entry name" value="MurE/MurF N-terminal domain"/>
    <property type="match status" value="1"/>
</dbReference>
<dbReference type="GO" id="GO:0005524">
    <property type="term" value="F:ATP binding"/>
    <property type="evidence" value="ECO:0007669"/>
    <property type="project" value="UniProtKB-UniRule"/>
</dbReference>
<dbReference type="GO" id="GO:0009252">
    <property type="term" value="P:peptidoglycan biosynthetic process"/>
    <property type="evidence" value="ECO:0007669"/>
    <property type="project" value="UniProtKB-UniRule"/>
</dbReference>
<dbReference type="KEGG" id="dau:Daud_1441"/>
<keyword evidence="15" id="KW-0963">Cytoplasm</keyword>
<evidence type="ECO:0000256" key="10">
    <source>
        <dbReference type="ARBA" id="ARBA00066633"/>
    </source>
</evidence>
<feature type="binding site" evidence="15">
    <location>
        <position position="379"/>
    </location>
    <ligand>
        <name>meso-2,6-diaminopimelate</name>
        <dbReference type="ChEBI" id="CHEBI:57791"/>
    </ligand>
</feature>
<dbReference type="OrthoDB" id="9800958at2"/>
<keyword evidence="21" id="KW-1185">Reference proteome</keyword>
<evidence type="ECO:0000256" key="9">
    <source>
        <dbReference type="ARBA" id="ARBA00056782"/>
    </source>
</evidence>
<dbReference type="Gene3D" id="3.90.190.20">
    <property type="entry name" value="Mur ligase, C-terminal domain"/>
    <property type="match status" value="1"/>
</dbReference>
<dbReference type="EMBL" id="CP000860">
    <property type="protein sequence ID" value="ACA59948.1"/>
    <property type="molecule type" value="Genomic_DNA"/>
</dbReference>
<dbReference type="InterPro" id="IPR005761">
    <property type="entry name" value="UDP-N-AcMur-Glu-dNH2Pim_ligase"/>
</dbReference>
<feature type="binding site" evidence="15">
    <location>
        <begin position="403"/>
        <end position="406"/>
    </location>
    <ligand>
        <name>meso-2,6-diaminopimelate</name>
        <dbReference type="ChEBI" id="CHEBI:57791"/>
    </ligand>
</feature>
<name>B1I4D6_DESAP</name>
<feature type="domain" description="Mur ligase central" evidence="19">
    <location>
        <begin position="108"/>
        <end position="307"/>
    </location>
</feature>
<evidence type="ECO:0000256" key="8">
    <source>
        <dbReference type="ARBA" id="ARBA00050251"/>
    </source>
</evidence>
<comment type="PTM">
    <text evidence="15">Carboxylation is probably crucial for Mg(2+) binding and, consequently, for the gamma-phosphate positioning of ATP.</text>
</comment>
<keyword evidence="15" id="KW-0547">Nucleotide-binding</keyword>
<dbReference type="InterPro" id="IPR035911">
    <property type="entry name" value="MurE/MurF_N"/>
</dbReference>
<dbReference type="eggNOG" id="COG0769">
    <property type="taxonomic scope" value="Bacteria"/>
</dbReference>
<reference evidence="20 21" key="2">
    <citation type="journal article" date="2008" name="Science">
        <title>Environmental genomics reveals a single-species ecosystem deep within Earth.</title>
        <authorList>
            <person name="Chivian D."/>
            <person name="Brodie E.L."/>
            <person name="Alm E.J."/>
            <person name="Culley D.E."/>
            <person name="Dehal P.S."/>
            <person name="Desantis T.Z."/>
            <person name="Gihring T.M."/>
            <person name="Lapidus A."/>
            <person name="Lin L.H."/>
            <person name="Lowry S.R."/>
            <person name="Moser D.P."/>
            <person name="Richardson P.M."/>
            <person name="Southam G."/>
            <person name="Wanger G."/>
            <person name="Pratt L.M."/>
            <person name="Andersen G.L."/>
            <person name="Hazen T.C."/>
            <person name="Brockman F.J."/>
            <person name="Arkin A.P."/>
            <person name="Onstott T.C."/>
        </authorList>
    </citation>
    <scope>NUCLEOTIDE SEQUENCE [LARGE SCALE GENOMIC DNA]</scope>
    <source>
        <strain evidence="20 21">MP104C</strain>
    </source>
</reference>
<dbReference type="Pfam" id="PF02875">
    <property type="entry name" value="Mur_ligase_C"/>
    <property type="match status" value="1"/>
</dbReference>
<dbReference type="InterPro" id="IPR004101">
    <property type="entry name" value="Mur_ligase_C"/>
</dbReference>
<evidence type="ECO:0000313" key="21">
    <source>
        <dbReference type="Proteomes" id="UP000008544"/>
    </source>
</evidence>
<dbReference type="HOGENOM" id="CLU_022291_4_1_9"/>
<reference evidence="21" key="1">
    <citation type="submission" date="2007-10" db="EMBL/GenBank/DDBJ databases">
        <title>Complete sequence of chromosome of Desulforudis audaxviator MP104C.</title>
        <authorList>
            <person name="Copeland A."/>
            <person name="Lucas S."/>
            <person name="Lapidus A."/>
            <person name="Barry K."/>
            <person name="Glavina del Rio T."/>
            <person name="Dalin E."/>
            <person name="Tice H."/>
            <person name="Bruce D."/>
            <person name="Pitluck S."/>
            <person name="Lowry S.R."/>
            <person name="Larimer F."/>
            <person name="Land M.L."/>
            <person name="Hauser L."/>
            <person name="Kyrpides N."/>
            <person name="Ivanova N.N."/>
            <person name="Richardson P."/>
        </authorList>
    </citation>
    <scope>NUCLEOTIDE SEQUENCE [LARGE SCALE GENOMIC DNA]</scope>
    <source>
        <strain evidence="21">MP104C</strain>
    </source>
</reference>
<evidence type="ECO:0000256" key="4">
    <source>
        <dbReference type="ARBA" id="ARBA00022960"/>
    </source>
</evidence>
<keyword evidence="4 15" id="KW-0133">Cell shape</keyword>
<dbReference type="Gene3D" id="3.40.1390.10">
    <property type="entry name" value="MurE/MurF, N-terminal domain"/>
    <property type="match status" value="1"/>
</dbReference>
<feature type="domain" description="Mur ligase C-terminal" evidence="18">
    <location>
        <begin position="330"/>
        <end position="458"/>
    </location>
</feature>
<dbReference type="NCBIfam" id="NF001126">
    <property type="entry name" value="PRK00139.1-4"/>
    <property type="match status" value="1"/>
</dbReference>
<evidence type="ECO:0000256" key="1">
    <source>
        <dbReference type="ARBA" id="ARBA00004752"/>
    </source>
</evidence>
<dbReference type="PANTHER" id="PTHR23135:SF4">
    <property type="entry name" value="UDP-N-ACETYLMURAMOYL-L-ALANYL-D-GLUTAMATE--2,6-DIAMINOPIMELATE LIGASE MURE HOMOLOG, CHLOROPLASTIC"/>
    <property type="match status" value="1"/>
</dbReference>
<gene>
    <name evidence="15" type="primary">murE</name>
    <name evidence="20" type="ordered locus">Daud_1441</name>
</gene>
<dbReference type="RefSeq" id="WP_012302533.1">
    <property type="nucleotide sequence ID" value="NC_010424.1"/>
</dbReference>
<comment type="pathway">
    <text evidence="1 15 16">Cell wall biogenesis; peptidoglycan biosynthesis.</text>
</comment>
<feature type="binding site" evidence="15">
    <location>
        <position position="187"/>
    </location>
    <ligand>
        <name>UDP-N-acetyl-alpha-D-muramoyl-L-alanyl-D-glutamate</name>
        <dbReference type="ChEBI" id="CHEBI:83900"/>
    </ligand>
</feature>
<evidence type="ECO:0000259" key="18">
    <source>
        <dbReference type="Pfam" id="PF02875"/>
    </source>
</evidence>
<dbReference type="AlphaFoldDB" id="B1I4D6"/>
<dbReference type="GO" id="GO:0008360">
    <property type="term" value="P:regulation of cell shape"/>
    <property type="evidence" value="ECO:0007669"/>
    <property type="project" value="UniProtKB-KW"/>
</dbReference>
<dbReference type="NCBIfam" id="TIGR01085">
    <property type="entry name" value="murE"/>
    <property type="match status" value="1"/>
</dbReference>
<proteinExistence type="inferred from homology"/>
<dbReference type="InterPro" id="IPR013221">
    <property type="entry name" value="Mur_ligase_cen"/>
</dbReference>
<evidence type="ECO:0000256" key="3">
    <source>
        <dbReference type="ARBA" id="ARBA00022618"/>
    </source>
</evidence>
<dbReference type="Proteomes" id="UP000008544">
    <property type="component" value="Chromosome"/>
</dbReference>
<evidence type="ECO:0000256" key="11">
    <source>
        <dbReference type="ARBA" id="ARBA00072883"/>
    </source>
</evidence>
<evidence type="ECO:0000256" key="6">
    <source>
        <dbReference type="ARBA" id="ARBA00023306"/>
    </source>
</evidence>
<dbReference type="GO" id="GO:0071555">
    <property type="term" value="P:cell wall organization"/>
    <property type="evidence" value="ECO:0007669"/>
    <property type="project" value="UniProtKB-KW"/>
</dbReference>
<dbReference type="STRING" id="477974.Daud_1441"/>
<comment type="catalytic activity">
    <reaction evidence="8 15">
        <text>UDP-N-acetyl-alpha-D-muramoyl-L-alanyl-D-glutamate + meso-2,6-diaminopimelate + ATP = UDP-N-acetyl-alpha-D-muramoyl-L-alanyl-gamma-D-glutamyl-meso-2,6-diaminopimelate + ADP + phosphate + H(+)</text>
        <dbReference type="Rhea" id="RHEA:23676"/>
        <dbReference type="ChEBI" id="CHEBI:15378"/>
        <dbReference type="ChEBI" id="CHEBI:30616"/>
        <dbReference type="ChEBI" id="CHEBI:43474"/>
        <dbReference type="ChEBI" id="CHEBI:57791"/>
        <dbReference type="ChEBI" id="CHEBI:83900"/>
        <dbReference type="ChEBI" id="CHEBI:83905"/>
        <dbReference type="ChEBI" id="CHEBI:456216"/>
        <dbReference type="EC" id="6.3.2.13"/>
    </reaction>
</comment>
<dbReference type="Pfam" id="PF08245">
    <property type="entry name" value="Mur_ligase_M"/>
    <property type="match status" value="1"/>
</dbReference>
<feature type="binding site" evidence="15">
    <location>
        <begin position="152"/>
        <end position="153"/>
    </location>
    <ligand>
        <name>UDP-N-acetyl-alpha-D-muramoyl-L-alanyl-D-glutamate</name>
        <dbReference type="ChEBI" id="CHEBI:83900"/>
    </ligand>
</feature>
<comment type="cofactor">
    <cofactor evidence="15">
        <name>Mg(2+)</name>
        <dbReference type="ChEBI" id="CHEBI:18420"/>
    </cofactor>
</comment>
<dbReference type="SUPFAM" id="SSF53244">
    <property type="entry name" value="MurD-like peptide ligases, peptide-binding domain"/>
    <property type="match status" value="1"/>
</dbReference>
<keyword evidence="7 15" id="KW-0961">Cell wall biogenesis/degradation</keyword>
<keyword evidence="3 15" id="KW-0132">Cell division</keyword>
<feature type="modified residue" description="N6-carboxylysine" evidence="15">
    <location>
        <position position="219"/>
    </location>
</feature>
<evidence type="ECO:0000256" key="13">
    <source>
        <dbReference type="ARBA" id="ARBA00076158"/>
    </source>
</evidence>
<evidence type="ECO:0000259" key="17">
    <source>
        <dbReference type="Pfam" id="PF01225"/>
    </source>
</evidence>
<evidence type="ECO:0000256" key="16">
    <source>
        <dbReference type="RuleBase" id="RU004135"/>
    </source>
</evidence>
<feature type="binding site" evidence="15">
    <location>
        <begin position="110"/>
        <end position="116"/>
    </location>
    <ligand>
        <name>ATP</name>
        <dbReference type="ChEBI" id="CHEBI:30616"/>
    </ligand>
</feature>
<evidence type="ECO:0000259" key="19">
    <source>
        <dbReference type="Pfam" id="PF08245"/>
    </source>
</evidence>
<dbReference type="GO" id="GO:0000287">
    <property type="term" value="F:magnesium ion binding"/>
    <property type="evidence" value="ECO:0007669"/>
    <property type="project" value="UniProtKB-UniRule"/>
</dbReference>
<protein>
    <recommendedName>
        <fullName evidence="11 15">UDP-N-acetylmuramoyl-L-alanyl-D-glutamate--2,6-diaminopimelate ligase</fullName>
        <ecNumber evidence="10 15">6.3.2.13</ecNumber>
    </recommendedName>
    <alternativeName>
        <fullName evidence="12 15">Meso-A2pm-adding enzyme</fullName>
    </alternativeName>
    <alternativeName>
        <fullName evidence="13 15">Meso-diaminopimelate-adding enzyme</fullName>
    </alternativeName>
    <alternativeName>
        <fullName evidence="14 15">UDP-MurNAc-L-Ala-D-Glu:meso-diaminopimelate ligase</fullName>
    </alternativeName>
    <alternativeName>
        <fullName evidence="15">UDP-MurNAc-tripeptide synthetase</fullName>
    </alternativeName>
    <alternativeName>
        <fullName evidence="15">UDP-N-acetylmuramyl-tripeptide synthetase</fullName>
    </alternativeName>
</protein>
<comment type="function">
    <text evidence="9 15">Catalyzes the addition of meso-diaminopimelic acid to the nucleotide precursor UDP-N-acetylmuramoyl-L-alanyl-D-glutamate (UMAG) in the biosynthesis of bacterial cell-wall peptidoglycan.</text>
</comment>
<dbReference type="InterPro" id="IPR036615">
    <property type="entry name" value="Mur_ligase_C_dom_sf"/>
</dbReference>
<dbReference type="Gene3D" id="3.40.1190.10">
    <property type="entry name" value="Mur-like, catalytic domain"/>
    <property type="match status" value="1"/>
</dbReference>
<feature type="binding site" evidence="15">
    <location>
        <position position="460"/>
    </location>
    <ligand>
        <name>meso-2,6-diaminopimelate</name>
        <dbReference type="ChEBI" id="CHEBI:57791"/>
    </ligand>
</feature>
<keyword evidence="15" id="KW-0067">ATP-binding</keyword>
<feature type="binding site" evidence="15">
    <location>
        <position position="456"/>
    </location>
    <ligand>
        <name>meso-2,6-diaminopimelate</name>
        <dbReference type="ChEBI" id="CHEBI:57791"/>
    </ligand>
</feature>
<evidence type="ECO:0000256" key="15">
    <source>
        <dbReference type="HAMAP-Rule" id="MF_00208"/>
    </source>
</evidence>
<feature type="short sequence motif" description="Meso-diaminopimelate recognition motif" evidence="15">
    <location>
        <begin position="403"/>
        <end position="406"/>
    </location>
</feature>
<keyword evidence="6 15" id="KW-0131">Cell cycle</keyword>
<dbReference type="EC" id="6.3.2.13" evidence="10 15"/>
<dbReference type="FunFam" id="3.90.190.20:FF:000006">
    <property type="entry name" value="UDP-N-acetylmuramoyl-L-alanyl-D-glutamate--2,6-diaminopimelate ligase"/>
    <property type="match status" value="1"/>
</dbReference>
<feature type="domain" description="Mur ligase N-terminal catalytic" evidence="17">
    <location>
        <begin position="23"/>
        <end position="96"/>
    </location>
</feature>
<feature type="binding site" evidence="15">
    <location>
        <position position="179"/>
    </location>
    <ligand>
        <name>UDP-N-acetyl-alpha-D-muramoyl-L-alanyl-D-glutamate</name>
        <dbReference type="ChEBI" id="CHEBI:83900"/>
    </ligand>
</feature>
<comment type="caution">
    <text evidence="15">Lacks conserved residue(s) required for the propagation of feature annotation.</text>
</comment>
<dbReference type="GO" id="GO:0005737">
    <property type="term" value="C:cytoplasm"/>
    <property type="evidence" value="ECO:0007669"/>
    <property type="project" value="UniProtKB-SubCell"/>
</dbReference>
<dbReference type="HAMAP" id="MF_00208">
    <property type="entry name" value="MurE"/>
    <property type="match status" value="1"/>
</dbReference>
<dbReference type="NCBIfam" id="NF001124">
    <property type="entry name" value="PRK00139.1-2"/>
    <property type="match status" value="1"/>
</dbReference>
<dbReference type="InterPro" id="IPR036565">
    <property type="entry name" value="Mur-like_cat_sf"/>
</dbReference>
<evidence type="ECO:0000313" key="20">
    <source>
        <dbReference type="EMBL" id="ACA59948.1"/>
    </source>
</evidence>
<evidence type="ECO:0000256" key="5">
    <source>
        <dbReference type="ARBA" id="ARBA00022984"/>
    </source>
</evidence>
<keyword evidence="15" id="KW-0460">Magnesium</keyword>
<sequence>MNFRDLINHLNVLEHSPVLDVPVTGIAYDSRQTQPGFMFVAIGGLITDGHRFVPDAVTRGAAAVLLQQKVPVPEGVAWAVVPDTRKGLALAASRFYGEPGRALRLVGVTGTNGKTTTTHLIAALFRARRPGVGLIGTIHNLIGDEVVPVRHTTPESLDLQRLLRRMADAGVTDVVLEVSSHALRLSRVHGLSFEAAVFTNLTQDHLDFHTDFEDYFAAKAQLFTGLGEEAAAIINRDDPYGVRLLDLTRGCRITYAVHQAADVRAAGVRPVPGGVEFLLESEWGSAPVALRLSGLFNVYNALAAACVGLVRGFTPEEIAGVLGRVRGVPGRFERVDQGQEYTVIIDYAHTPDGLENLLRAAREIAPGRLISVFGCGGDRDRTKRPLMGAISARGADYSVLTSDNPRTEDPLAIIMDIEEGYRRVRPDGYAVVPDRREAIRHAFERARPGDVVIIAGKGHEDYQIIGTKRLKFDDRREAAAILAAMGYGGADENDHDRRD</sequence>
<feature type="binding site" evidence="15">
    <location>
        <position position="30"/>
    </location>
    <ligand>
        <name>UDP-N-acetyl-alpha-D-muramoyl-L-alanyl-D-glutamate</name>
        <dbReference type="ChEBI" id="CHEBI:83900"/>
    </ligand>
</feature>
<evidence type="ECO:0000256" key="2">
    <source>
        <dbReference type="ARBA" id="ARBA00005898"/>
    </source>
</evidence>
<dbReference type="GO" id="GO:0008765">
    <property type="term" value="F:UDP-N-acetylmuramoylalanyl-D-glutamate-2,6-diaminopimelate ligase activity"/>
    <property type="evidence" value="ECO:0007669"/>
    <property type="project" value="UniProtKB-UniRule"/>
</dbReference>
<dbReference type="SUPFAM" id="SSF53623">
    <property type="entry name" value="MurD-like peptide ligases, catalytic domain"/>
    <property type="match status" value="1"/>
</dbReference>
<dbReference type="GO" id="GO:0051301">
    <property type="term" value="P:cell division"/>
    <property type="evidence" value="ECO:0007669"/>
    <property type="project" value="UniProtKB-KW"/>
</dbReference>
<accession>B1I4D6</accession>
<comment type="subcellular location">
    <subcellularLocation>
        <location evidence="15 16">Cytoplasm</location>
    </subcellularLocation>
</comment>
<evidence type="ECO:0000256" key="12">
    <source>
        <dbReference type="ARBA" id="ARBA00075482"/>
    </source>
</evidence>